<dbReference type="SUPFAM" id="SSF53383">
    <property type="entry name" value="PLP-dependent transferases"/>
    <property type="match status" value="1"/>
</dbReference>
<dbReference type="InterPro" id="IPR020578">
    <property type="entry name" value="Aminotrans_V_PyrdxlP_BS"/>
</dbReference>
<dbReference type="GO" id="GO:0030170">
    <property type="term" value="F:pyridoxal phosphate binding"/>
    <property type="evidence" value="ECO:0007669"/>
    <property type="project" value="UniProtKB-UniRule"/>
</dbReference>
<keyword evidence="11" id="KW-1185">Reference proteome</keyword>
<dbReference type="Gene3D" id="3.40.640.10">
    <property type="entry name" value="Type I PLP-dependent aspartate aminotransferase-like (Major domain)"/>
    <property type="match status" value="1"/>
</dbReference>
<evidence type="ECO:0000313" key="10">
    <source>
        <dbReference type="EMBL" id="TGG90395.1"/>
    </source>
</evidence>
<dbReference type="OrthoDB" id="9804366at2"/>
<dbReference type="AlphaFoldDB" id="A0A4Z0W4T3"/>
<dbReference type="EC" id="2.8.1.7" evidence="8"/>
<dbReference type="GO" id="GO:0006534">
    <property type="term" value="P:cysteine metabolic process"/>
    <property type="evidence" value="ECO:0007669"/>
    <property type="project" value="UniProtKB-UniRule"/>
</dbReference>
<dbReference type="EMBL" id="SRMF01000013">
    <property type="protein sequence ID" value="TGG90395.1"/>
    <property type="molecule type" value="Genomic_DNA"/>
</dbReference>
<comment type="catalytic activity">
    <reaction evidence="6 8">
        <text>(sulfur carrier)-H + L-cysteine = (sulfur carrier)-SH + L-alanine</text>
        <dbReference type="Rhea" id="RHEA:43892"/>
        <dbReference type="Rhea" id="RHEA-COMP:14737"/>
        <dbReference type="Rhea" id="RHEA-COMP:14739"/>
        <dbReference type="ChEBI" id="CHEBI:29917"/>
        <dbReference type="ChEBI" id="CHEBI:35235"/>
        <dbReference type="ChEBI" id="CHEBI:57972"/>
        <dbReference type="ChEBI" id="CHEBI:64428"/>
        <dbReference type="EC" id="2.8.1.7"/>
    </reaction>
</comment>
<comment type="function">
    <text evidence="2 8">Catalyzes the removal of elemental sulfur and selenium atoms from L-cysteine, L-cystine, L-selenocysteine, and L-selenocystine to produce L-alanine.</text>
</comment>
<dbReference type="GO" id="GO:0031071">
    <property type="term" value="F:cysteine desulfurase activity"/>
    <property type="evidence" value="ECO:0007669"/>
    <property type="project" value="UniProtKB-UniRule"/>
</dbReference>
<comment type="cofactor">
    <cofactor evidence="1 7">
        <name>pyridoxal 5'-phosphate</name>
        <dbReference type="ChEBI" id="CHEBI:597326"/>
    </cofactor>
</comment>
<keyword evidence="5 8" id="KW-0663">Pyridoxal phosphate</keyword>
<keyword evidence="4 8" id="KW-0808">Transferase</keyword>
<gene>
    <name evidence="10" type="ORF">E4656_18515</name>
</gene>
<evidence type="ECO:0000256" key="7">
    <source>
        <dbReference type="RuleBase" id="RU004504"/>
    </source>
</evidence>
<comment type="caution">
    <text evidence="10">The sequence shown here is derived from an EMBL/GenBank/DDBJ whole genome shotgun (WGS) entry which is preliminary data.</text>
</comment>
<dbReference type="PROSITE" id="PS00595">
    <property type="entry name" value="AA_TRANSFER_CLASS_5"/>
    <property type="match status" value="1"/>
</dbReference>
<evidence type="ECO:0000313" key="11">
    <source>
        <dbReference type="Proteomes" id="UP000297475"/>
    </source>
</evidence>
<comment type="similarity">
    <text evidence="3 8">Belongs to the class-V pyridoxal-phosphate-dependent aminotransferase family. Csd subfamily.</text>
</comment>
<dbReference type="PANTHER" id="PTHR43586:SF8">
    <property type="entry name" value="CYSTEINE DESULFURASE 1, CHLOROPLASTIC"/>
    <property type="match status" value="1"/>
</dbReference>
<dbReference type="InterPro" id="IPR016454">
    <property type="entry name" value="Cysteine_dSase"/>
</dbReference>
<dbReference type="NCBIfam" id="TIGR01979">
    <property type="entry name" value="sufS"/>
    <property type="match status" value="1"/>
</dbReference>
<evidence type="ECO:0000256" key="6">
    <source>
        <dbReference type="ARBA" id="ARBA00050776"/>
    </source>
</evidence>
<evidence type="ECO:0000256" key="8">
    <source>
        <dbReference type="RuleBase" id="RU004506"/>
    </source>
</evidence>
<dbReference type="InterPro" id="IPR015422">
    <property type="entry name" value="PyrdxlP-dep_Trfase_small"/>
</dbReference>
<dbReference type="Pfam" id="PF00266">
    <property type="entry name" value="Aminotran_5"/>
    <property type="match status" value="1"/>
</dbReference>
<feature type="domain" description="Aminotransferase class V" evidence="9">
    <location>
        <begin position="41"/>
        <end position="410"/>
    </location>
</feature>
<dbReference type="InterPro" id="IPR010970">
    <property type="entry name" value="Cys_dSase_SufS"/>
</dbReference>
<reference evidence="10 11" key="1">
    <citation type="submission" date="2019-04" db="EMBL/GenBank/DDBJ databases">
        <title>Natronospirillum operosus gen. nov., sp. nov., a haloalkaliphilic satellite isolated from decaying biomass of laboratory culture of cyanobacterium Geitlerinema sp. and proposal of Natronospirillaceae fam. nov. and Saccharospirillaceae fam. nov.</title>
        <authorList>
            <person name="Kevbrin V."/>
            <person name="Boltyanskaya Y."/>
            <person name="Koziaeva V."/>
            <person name="Grouzdev D.S."/>
            <person name="Park M."/>
            <person name="Cho J."/>
        </authorList>
    </citation>
    <scope>NUCLEOTIDE SEQUENCE [LARGE SCALE GENOMIC DNA]</scope>
    <source>
        <strain evidence="10 11">G-116</strain>
    </source>
</reference>
<dbReference type="RefSeq" id="WP_135484810.1">
    <property type="nucleotide sequence ID" value="NZ_SRMF01000013.1"/>
</dbReference>
<sequence length="421" mass="45538">MTETLRPNTAAEAARPVPFDVERVRRDFPILQQEVNGHPLVYLDNAATTQKPRAVIQALVDYYEGYNSNVHRAAHALSERATQAFEDARDTVGRFLNVADRREIVWTSGVTESINLVAWSWGRANLKAGDRVLVSAMEHHSNIVPWQLVAEPLGATVEPIPVDETGTLDMEAFRALLDERVRMVSVGHVSNALGSINPVEEIIAAAHAVGALTLIDGAQAVGHFPVDVQALGCDFYAVSAHKVFGPTGIGALYGRLALLESMPPWQGGGEMIETVSFAGTTYGGVPHKFEAGTPNIADVIGFGAAIDYLNSLDRAGAQRHEDDLLAYAEERARATEGLRLVGTAQAKTGVMSFLVDGTHPADLGTLLDHQGVAVRTGHHCAQPIMDQFGIPGTVRVSLAFYNTREDIDRLFAALDKARQFF</sequence>
<dbReference type="InterPro" id="IPR000192">
    <property type="entry name" value="Aminotrans_V_dom"/>
</dbReference>
<evidence type="ECO:0000259" key="9">
    <source>
        <dbReference type="Pfam" id="PF00266"/>
    </source>
</evidence>
<dbReference type="Proteomes" id="UP000297475">
    <property type="component" value="Unassembled WGS sequence"/>
</dbReference>
<dbReference type="PIRSF" id="PIRSF005572">
    <property type="entry name" value="NifS"/>
    <property type="match status" value="1"/>
</dbReference>
<dbReference type="PANTHER" id="PTHR43586">
    <property type="entry name" value="CYSTEINE DESULFURASE"/>
    <property type="match status" value="1"/>
</dbReference>
<name>A0A4Z0W4T3_9GAMM</name>
<evidence type="ECO:0000256" key="5">
    <source>
        <dbReference type="ARBA" id="ARBA00022898"/>
    </source>
</evidence>
<proteinExistence type="inferred from homology"/>
<evidence type="ECO:0000256" key="4">
    <source>
        <dbReference type="ARBA" id="ARBA00022679"/>
    </source>
</evidence>
<organism evidence="10 11">
    <name type="scientific">Natronospirillum operosum</name>
    <dbReference type="NCBI Taxonomy" id="2759953"/>
    <lineage>
        <taxon>Bacteria</taxon>
        <taxon>Pseudomonadati</taxon>
        <taxon>Pseudomonadota</taxon>
        <taxon>Gammaproteobacteria</taxon>
        <taxon>Oceanospirillales</taxon>
        <taxon>Natronospirillaceae</taxon>
        <taxon>Natronospirillum</taxon>
    </lineage>
</organism>
<dbReference type="InterPro" id="IPR015421">
    <property type="entry name" value="PyrdxlP-dep_Trfase_major"/>
</dbReference>
<dbReference type="CDD" id="cd06453">
    <property type="entry name" value="SufS_like"/>
    <property type="match status" value="1"/>
</dbReference>
<accession>A0A4Z0W4T3</accession>
<dbReference type="Gene3D" id="3.90.1150.10">
    <property type="entry name" value="Aspartate Aminotransferase, domain 1"/>
    <property type="match status" value="1"/>
</dbReference>
<protein>
    <recommendedName>
        <fullName evidence="8">Cysteine desulfurase</fullName>
        <ecNumber evidence="8">2.8.1.7</ecNumber>
    </recommendedName>
</protein>
<evidence type="ECO:0000256" key="3">
    <source>
        <dbReference type="ARBA" id="ARBA00010447"/>
    </source>
</evidence>
<evidence type="ECO:0000256" key="1">
    <source>
        <dbReference type="ARBA" id="ARBA00001933"/>
    </source>
</evidence>
<dbReference type="InterPro" id="IPR015424">
    <property type="entry name" value="PyrdxlP-dep_Trfase"/>
</dbReference>
<evidence type="ECO:0000256" key="2">
    <source>
        <dbReference type="ARBA" id="ARBA00002824"/>
    </source>
</evidence>